<dbReference type="OrthoDB" id="660555at2759"/>
<keyword evidence="1" id="KW-0597">Phosphoprotein</keyword>
<dbReference type="InterPro" id="IPR001180">
    <property type="entry name" value="CNH_dom"/>
</dbReference>
<dbReference type="GO" id="GO:0005085">
    <property type="term" value="F:guanyl-nucleotide exchange factor activity"/>
    <property type="evidence" value="ECO:0007669"/>
    <property type="project" value="UniProtKB-KW"/>
</dbReference>
<dbReference type="Gene3D" id="1.20.900.10">
    <property type="entry name" value="Dbl homology (DH) domain"/>
    <property type="match status" value="1"/>
</dbReference>
<dbReference type="Proteomes" id="UP000033647">
    <property type="component" value="Unassembled WGS sequence"/>
</dbReference>
<feature type="compositionally biased region" description="Low complexity" evidence="3">
    <location>
        <begin position="109"/>
        <end position="121"/>
    </location>
</feature>
<evidence type="ECO:0000313" key="7">
    <source>
        <dbReference type="Proteomes" id="UP000033647"/>
    </source>
</evidence>
<dbReference type="EMBL" id="LAFY01000283">
    <property type="protein sequence ID" value="KJY01428.1"/>
    <property type="molecule type" value="Genomic_DNA"/>
</dbReference>
<accession>A0A0F4GWN2</accession>
<evidence type="ECO:0000313" key="6">
    <source>
        <dbReference type="EMBL" id="KJY01428.1"/>
    </source>
</evidence>
<feature type="compositionally biased region" description="Low complexity" evidence="3">
    <location>
        <begin position="177"/>
        <end position="199"/>
    </location>
</feature>
<dbReference type="SUPFAM" id="SSF48065">
    <property type="entry name" value="DBL homology domain (DH-domain)"/>
    <property type="match status" value="1"/>
</dbReference>
<protein>
    <submittedName>
        <fullName evidence="6">Rho guanyl nucleotide exchange factor like protein</fullName>
    </submittedName>
</protein>
<dbReference type="Pfam" id="PF00780">
    <property type="entry name" value="CNH"/>
    <property type="match status" value="1"/>
</dbReference>
<feature type="region of interest" description="Disordered" evidence="3">
    <location>
        <begin position="1"/>
        <end position="561"/>
    </location>
</feature>
<dbReference type="InterPro" id="IPR052233">
    <property type="entry name" value="Rho-type_GEFs"/>
</dbReference>
<comment type="caution">
    <text evidence="6">The sequence shown here is derived from an EMBL/GenBank/DDBJ whole genome shotgun (WGS) entry which is preliminary data.</text>
</comment>
<dbReference type="Gene3D" id="2.30.29.30">
    <property type="entry name" value="Pleckstrin-homology domain (PH domain)/Phosphotyrosine-binding domain (PTB)"/>
    <property type="match status" value="1"/>
</dbReference>
<reference evidence="6 7" key="1">
    <citation type="submission" date="2015-03" db="EMBL/GenBank/DDBJ databases">
        <title>RNA-seq based gene annotation and comparative genomics of four Zymoseptoria species reveal species-specific pathogenicity related genes and transposable element activity.</title>
        <authorList>
            <person name="Grandaubert J."/>
            <person name="Bhattacharyya A."/>
            <person name="Stukenbrock E.H."/>
        </authorList>
    </citation>
    <scope>NUCLEOTIDE SEQUENCE [LARGE SCALE GENOMIC DNA]</scope>
    <source>
        <strain evidence="6 7">Zb18110</strain>
    </source>
</reference>
<name>A0A0F4GWN2_9PEZI</name>
<dbReference type="PANTHER" id="PTHR46572:SF1">
    <property type="entry name" value="RHO1 GUANINE NUCLEOTIDE EXCHANGE FACTOR TUS1"/>
    <property type="match status" value="1"/>
</dbReference>
<dbReference type="SMART" id="SM00325">
    <property type="entry name" value="RhoGEF"/>
    <property type="match status" value="1"/>
</dbReference>
<keyword evidence="2" id="KW-0344">Guanine-nucleotide releasing factor</keyword>
<feature type="compositionally biased region" description="Pro residues" evidence="3">
    <location>
        <begin position="311"/>
        <end position="325"/>
    </location>
</feature>
<dbReference type="SMART" id="SM00233">
    <property type="entry name" value="PH"/>
    <property type="match status" value="1"/>
</dbReference>
<evidence type="ECO:0000256" key="2">
    <source>
        <dbReference type="ARBA" id="ARBA00022658"/>
    </source>
</evidence>
<dbReference type="STRING" id="1047168.A0A0F4GWN2"/>
<feature type="compositionally biased region" description="Low complexity" evidence="3">
    <location>
        <begin position="441"/>
        <end position="453"/>
    </location>
</feature>
<evidence type="ECO:0000259" key="5">
    <source>
        <dbReference type="PROSITE" id="PS50219"/>
    </source>
</evidence>
<evidence type="ECO:0000259" key="4">
    <source>
        <dbReference type="PROSITE" id="PS50010"/>
    </source>
</evidence>
<dbReference type="InterPro" id="IPR041675">
    <property type="entry name" value="PH_5"/>
</dbReference>
<feature type="region of interest" description="Disordered" evidence="3">
    <location>
        <begin position="686"/>
        <end position="708"/>
    </location>
</feature>
<dbReference type="Pfam" id="PF15405">
    <property type="entry name" value="PH_5"/>
    <property type="match status" value="1"/>
</dbReference>
<dbReference type="SMART" id="SM00036">
    <property type="entry name" value="CNH"/>
    <property type="match status" value="1"/>
</dbReference>
<feature type="compositionally biased region" description="Polar residues" evidence="3">
    <location>
        <begin position="278"/>
        <end position="310"/>
    </location>
</feature>
<feature type="compositionally biased region" description="Polar residues" evidence="3">
    <location>
        <begin position="476"/>
        <end position="486"/>
    </location>
</feature>
<dbReference type="PANTHER" id="PTHR46572">
    <property type="entry name" value="RHO1 GDP-GTP EXCHANGE PROTEIN 1-RELATED"/>
    <property type="match status" value="1"/>
</dbReference>
<feature type="compositionally biased region" description="Polar residues" evidence="3">
    <location>
        <begin position="1231"/>
        <end position="1270"/>
    </location>
</feature>
<dbReference type="Pfam" id="PF23582">
    <property type="entry name" value="WHD_RGF3"/>
    <property type="match status" value="1"/>
</dbReference>
<evidence type="ECO:0000256" key="1">
    <source>
        <dbReference type="ARBA" id="ARBA00022553"/>
    </source>
</evidence>
<dbReference type="InterPro" id="IPR035899">
    <property type="entry name" value="DBL_dom_sf"/>
</dbReference>
<dbReference type="SUPFAM" id="SSF50729">
    <property type="entry name" value="PH domain-like"/>
    <property type="match status" value="1"/>
</dbReference>
<organism evidence="6 7">
    <name type="scientific">Zymoseptoria brevis</name>
    <dbReference type="NCBI Taxonomy" id="1047168"/>
    <lineage>
        <taxon>Eukaryota</taxon>
        <taxon>Fungi</taxon>
        <taxon>Dikarya</taxon>
        <taxon>Ascomycota</taxon>
        <taxon>Pezizomycotina</taxon>
        <taxon>Dothideomycetes</taxon>
        <taxon>Dothideomycetidae</taxon>
        <taxon>Mycosphaerellales</taxon>
        <taxon>Mycosphaerellaceae</taxon>
        <taxon>Zymoseptoria</taxon>
    </lineage>
</organism>
<feature type="domain" description="DH" evidence="4">
    <location>
        <begin position="913"/>
        <end position="1105"/>
    </location>
</feature>
<dbReference type="Pfam" id="PF00621">
    <property type="entry name" value="RhoGEF"/>
    <property type="match status" value="1"/>
</dbReference>
<dbReference type="InterPro" id="IPR011993">
    <property type="entry name" value="PH-like_dom_sf"/>
</dbReference>
<evidence type="ECO:0000256" key="3">
    <source>
        <dbReference type="SAM" id="MobiDB-lite"/>
    </source>
</evidence>
<feature type="domain" description="CNH" evidence="5">
    <location>
        <begin position="1382"/>
        <end position="1685"/>
    </location>
</feature>
<sequence>MSYYQGDRYTQPPAQQPPPAGYYDRYNQSQQQGQNGGYTGQQYGQQLDSAQVLLPQRNHYGYPGQTTYSNPYPPAGSEPVPQSHSGYVYRDEYQSPSSTSYGGRGYDVSPQQPAYNPQNYTQPPPPPPQQSSYNPAAYAYNQNPYQPQYNPAAYTEPSPSGISGGPIDPYAYSPGNYSSPSFSPQQQQQQQFAQHQQYSPQPPAHQYEPAIPQAHRHEPSLMQSPPPPPHASYDHQASAGAPQGVPVSSAPYPTETYPSYTGSTHAQQYQGDAATAMSGRSSNDWRPSPPANSSYATRQSPSPHFPVSTQPSPPLASPGPTPPVHAPNRTNTLNRHPQERPLPPQPSHSSEYFGDRTDRPNSRYSPPPGVTQDDLYGEVFSMAMNTGGGSHRARSPSISITQAPPAASTHMSSHGSYRERRPSRNGALNGHLSPVPHQVSHESYSSDSDAEAAQGLAMLRMAEEDDARRQSGGGQTRFSGMGSQRTSRQHEEPPESDSDDYANVDMSSFGGGYDVQMTYGGDPIQLAAGGEMNSDSYSGPVSSQHSSMRRSHASQSSRDDVDYRSDYARFAQPYNPAARVEVGGTGGLSEPAAFNRRQSYDEGDEYSLMEPQLPERFPDEPPDIMFQHAASSYPSRPLPAVPYPEDPPFPIQTDFKALESVPGQSPYPLAPDAYVVNSQDQLVPRSSSLVSHSNTPQIAQPLRSKTDAEERRLRLQQNRASAYPTGDTPVVPPGSMVLDLPAIGKRFTPSKLGATDFKKCEEPWSLKALLHWLLQVTSPEQNTELKEADILEALVSLFTNKVPTMNIADAEGLSHRVVQNMYSASTLISTEEWVKIVPGPFSGVIFQLTRSGCYSPTVHDHLIPNMRCYSHLCQRTLKKVNLRAQPSRSTESWVEYYHISKEDVEKRDKKEIEKQHILHEVVSTEERYMSDLDVVLTLYRDQLDRVQPPVITPKRKDKFILDVFGRLGTIKQANEEHLLPQLKYRQQEQGPWVVGYSDIFRQWIRKAKTAYVDYANFFPKADHLVRSEMDRNIEFRKFVESVRSDKRSGRLSLDSFLKTPITRLQRYTLLISTILKTMKDDSQERTNLVIALEEVKAVAMECDARVADSQRKIDLTDLGTKLVLRPGMKDDVELNLDHFGRELIYRGDVQRMGSNRFTWLDCHALLFDHYLILAKTVAARAGEGGKLDRYDVSRLPIPMDLLILESANDPAIQKSSYVKGITTVREAAGGRTSTSSDPTLTRVATGTSSPAPSGLQHSNTGSSSNTLQPVTSLGDAKEDRIMYPFKVKHLGRETYTLFAPTENARRDWCNKIIIAKTKHAAALHAQNAEPFRLRVMADSAFVYDAFAGSGKGVTIKGTPVDRAIKEVEHRFKDTGRPGPICRARVNCAASFSTPYPGKQMVAVGTDYGVYVSELDNPRGWIKAIGMVRVTQVAVLEEFNLFLLISDKTLVAYHLDAICPNERTGTVSDSARKAPQKLSGSKDVGFFVTGKQKDRTLVFYKKRDNLNSVFKVLEPVYQKSSEKKRGMFKRGTTEFFREFDEFYIPTECTAMNLFHSSLAVSTARGFEVLTLDKKQPFSVPELKAEHVQNIAQHIKDQRALSMLRLSDQEFLLCYQNFAVYVNKHGDVSRSVIMQFVGSAQNAALYGPYLVLFDNDFVEIRNAQNGRLKQIIAGREVKCLDDGTNWSANAEPASTHGANGDHKVPTTASLTSSRTLKLVMQHPEMDKTQIVVELVLNENMKD</sequence>
<keyword evidence="7" id="KW-1185">Reference proteome</keyword>
<gene>
    <name evidence="6" type="ORF">TI39_contig291g00006</name>
</gene>
<feature type="compositionally biased region" description="Polar residues" evidence="3">
    <location>
        <begin position="686"/>
        <end position="698"/>
    </location>
</feature>
<proteinExistence type="predicted"/>
<dbReference type="InterPro" id="IPR057283">
    <property type="entry name" value="RGF3_WH"/>
</dbReference>
<dbReference type="PROSITE" id="PS50010">
    <property type="entry name" value="DH_2"/>
    <property type="match status" value="1"/>
</dbReference>
<dbReference type="PROSITE" id="PS50219">
    <property type="entry name" value="CNH"/>
    <property type="match status" value="1"/>
</dbReference>
<feature type="compositionally biased region" description="Low complexity" evidence="3">
    <location>
        <begin position="130"/>
        <end position="154"/>
    </location>
</feature>
<feature type="compositionally biased region" description="Polar residues" evidence="3">
    <location>
        <begin position="256"/>
        <end position="270"/>
    </location>
</feature>
<dbReference type="InterPro" id="IPR000219">
    <property type="entry name" value="DH_dom"/>
</dbReference>
<feature type="region of interest" description="Disordered" evidence="3">
    <location>
        <begin position="1227"/>
        <end position="1270"/>
    </location>
</feature>
<dbReference type="InterPro" id="IPR001849">
    <property type="entry name" value="PH_domain"/>
</dbReference>
<dbReference type="CDD" id="cd00160">
    <property type="entry name" value="RhoGEF"/>
    <property type="match status" value="1"/>
</dbReference>